<evidence type="ECO:0008006" key="4">
    <source>
        <dbReference type="Google" id="ProtNLM"/>
    </source>
</evidence>
<reference evidence="2" key="1">
    <citation type="submission" date="2024-02" db="EMBL/GenBank/DDBJ databases">
        <authorList>
            <consortium name="ELIXIR-Norway"/>
            <consortium name="Elixir Norway"/>
        </authorList>
    </citation>
    <scope>NUCLEOTIDE SEQUENCE</scope>
</reference>
<feature type="region of interest" description="Disordered" evidence="1">
    <location>
        <begin position="36"/>
        <end position="58"/>
    </location>
</feature>
<proteinExistence type="predicted"/>
<dbReference type="EMBL" id="OZ019905">
    <property type="protein sequence ID" value="CAK9200568.1"/>
    <property type="molecule type" value="Genomic_DNA"/>
</dbReference>
<evidence type="ECO:0000313" key="2">
    <source>
        <dbReference type="EMBL" id="CAK9200568.1"/>
    </source>
</evidence>
<dbReference type="Proteomes" id="UP001497512">
    <property type="component" value="Chromosome 13"/>
</dbReference>
<evidence type="ECO:0000313" key="3">
    <source>
        <dbReference type="Proteomes" id="UP001497512"/>
    </source>
</evidence>
<organism evidence="2 3">
    <name type="scientific">Sphagnum troendelagicum</name>
    <dbReference type="NCBI Taxonomy" id="128251"/>
    <lineage>
        <taxon>Eukaryota</taxon>
        <taxon>Viridiplantae</taxon>
        <taxon>Streptophyta</taxon>
        <taxon>Embryophyta</taxon>
        <taxon>Bryophyta</taxon>
        <taxon>Sphagnophytina</taxon>
        <taxon>Sphagnopsida</taxon>
        <taxon>Sphagnales</taxon>
        <taxon>Sphagnaceae</taxon>
        <taxon>Sphagnum</taxon>
    </lineage>
</organism>
<accession>A0ABP0TNM8</accession>
<protein>
    <recommendedName>
        <fullName evidence="4">Secreted protein</fullName>
    </recommendedName>
</protein>
<gene>
    <name evidence="2" type="ORF">CSSPTR1EN2_LOCUS5472</name>
</gene>
<evidence type="ECO:0000256" key="1">
    <source>
        <dbReference type="SAM" id="MobiDB-lite"/>
    </source>
</evidence>
<keyword evidence="3" id="KW-1185">Reference proteome</keyword>
<sequence length="58" mass="6007">MICSLATAPSSFPLCLPALVCHGQSIDSNTHTAEYLSTRKNPKGGGGDEDLNNDSLGT</sequence>
<name>A0ABP0TNM8_9BRYO</name>